<evidence type="ECO:0000256" key="3">
    <source>
        <dbReference type="ARBA" id="ARBA00022490"/>
    </source>
</evidence>
<evidence type="ECO:0000259" key="6">
    <source>
        <dbReference type="PROSITE" id="PS50945"/>
    </source>
</evidence>
<dbReference type="InterPro" id="IPR032422">
    <property type="entry name" value="HIP1_clath-bd"/>
</dbReference>
<protein>
    <submittedName>
        <fullName evidence="7">Huntingtin-interacting protein 1-like</fullName>
    </submittedName>
</protein>
<accession>A0A672LMH6</accession>
<dbReference type="InterPro" id="IPR013809">
    <property type="entry name" value="ENTH"/>
</dbReference>
<dbReference type="GO" id="GO:0032051">
    <property type="term" value="F:clathrin light chain binding"/>
    <property type="evidence" value="ECO:0007669"/>
    <property type="project" value="TreeGrafter"/>
</dbReference>
<evidence type="ECO:0000256" key="4">
    <source>
        <dbReference type="ARBA" id="ARBA00023203"/>
    </source>
</evidence>
<gene>
    <name evidence="7" type="primary">hip1</name>
</gene>
<evidence type="ECO:0000256" key="1">
    <source>
        <dbReference type="ARBA" id="ARBA00004496"/>
    </source>
</evidence>
<dbReference type="SMART" id="SM00307">
    <property type="entry name" value="ILWEQ"/>
    <property type="match status" value="1"/>
</dbReference>
<name>A0A672LMH6_SINGR</name>
<dbReference type="SMART" id="SM00273">
    <property type="entry name" value="ENTH"/>
    <property type="match status" value="1"/>
</dbReference>
<dbReference type="Gene3D" id="1.25.40.90">
    <property type="match status" value="1"/>
</dbReference>
<dbReference type="GO" id="GO:0080025">
    <property type="term" value="F:phosphatidylinositol-3,5-bisphosphate binding"/>
    <property type="evidence" value="ECO:0007669"/>
    <property type="project" value="TreeGrafter"/>
</dbReference>
<dbReference type="AlphaFoldDB" id="A0A672LMH6"/>
<dbReference type="PANTHER" id="PTHR10407">
    <property type="entry name" value="HUNTINGTIN INTERACTING PROTEIN 1"/>
    <property type="match status" value="1"/>
</dbReference>
<comment type="subcellular location">
    <subcellularLocation>
        <location evidence="1">Cytoplasm</location>
    </subcellularLocation>
</comment>
<dbReference type="GO" id="GO:0098793">
    <property type="term" value="C:presynapse"/>
    <property type="evidence" value="ECO:0007669"/>
    <property type="project" value="TreeGrafter"/>
</dbReference>
<dbReference type="PANTHER" id="PTHR10407:SF14">
    <property type="entry name" value="HUNTINGTIN-INTERACTING PROTEIN 1"/>
    <property type="match status" value="1"/>
</dbReference>
<reference evidence="7" key="1">
    <citation type="submission" date="2025-08" db="UniProtKB">
        <authorList>
            <consortium name="Ensembl"/>
        </authorList>
    </citation>
    <scope>IDENTIFICATION</scope>
</reference>
<dbReference type="GO" id="GO:0051015">
    <property type="term" value="F:actin filament binding"/>
    <property type="evidence" value="ECO:0007669"/>
    <property type="project" value="TreeGrafter"/>
</dbReference>
<dbReference type="InterPro" id="IPR002558">
    <property type="entry name" value="ILWEQ_dom"/>
</dbReference>
<dbReference type="Ensembl" id="ENSSGRT00000027798.1">
    <property type="protein sequence ID" value="ENSSGRP00000025798.1"/>
    <property type="gene ID" value="ENSSGRG00000014954.1"/>
</dbReference>
<dbReference type="Gene3D" id="1.20.1410.10">
    <property type="entry name" value="I/LWEQ domain"/>
    <property type="match status" value="1"/>
</dbReference>
<dbReference type="Pfam" id="PF16515">
    <property type="entry name" value="HIP1_clath_bdg"/>
    <property type="match status" value="1"/>
</dbReference>
<keyword evidence="3" id="KW-0963">Cytoplasm</keyword>
<dbReference type="GO" id="GO:0030100">
    <property type="term" value="P:regulation of endocytosis"/>
    <property type="evidence" value="ECO:0007669"/>
    <property type="project" value="UniProtKB-ARBA"/>
</dbReference>
<feature type="coiled-coil region" evidence="5">
    <location>
        <begin position="342"/>
        <end position="446"/>
    </location>
</feature>
<evidence type="ECO:0000256" key="5">
    <source>
        <dbReference type="SAM" id="Coils"/>
    </source>
</evidence>
<dbReference type="InterPro" id="IPR035964">
    <property type="entry name" value="I/LWEQ_dom_sf"/>
</dbReference>
<dbReference type="GO" id="GO:0051050">
    <property type="term" value="P:positive regulation of transport"/>
    <property type="evidence" value="ECO:0007669"/>
    <property type="project" value="UniProtKB-ARBA"/>
</dbReference>
<organism evidence="7 8">
    <name type="scientific">Sinocyclocheilus grahami</name>
    <name type="common">Dianchi golden-line fish</name>
    <name type="synonym">Barbus grahami</name>
    <dbReference type="NCBI Taxonomy" id="75366"/>
    <lineage>
        <taxon>Eukaryota</taxon>
        <taxon>Metazoa</taxon>
        <taxon>Chordata</taxon>
        <taxon>Craniata</taxon>
        <taxon>Vertebrata</taxon>
        <taxon>Euteleostomi</taxon>
        <taxon>Actinopterygii</taxon>
        <taxon>Neopterygii</taxon>
        <taxon>Teleostei</taxon>
        <taxon>Ostariophysi</taxon>
        <taxon>Cypriniformes</taxon>
        <taxon>Cyprinidae</taxon>
        <taxon>Cyprininae</taxon>
        <taxon>Sinocyclocheilus</taxon>
    </lineage>
</organism>
<dbReference type="InterPro" id="IPR011417">
    <property type="entry name" value="ANTH_dom"/>
</dbReference>
<dbReference type="SUPFAM" id="SSF48464">
    <property type="entry name" value="ENTH/VHS domain"/>
    <property type="match status" value="1"/>
</dbReference>
<evidence type="ECO:0000313" key="7">
    <source>
        <dbReference type="Ensembl" id="ENSSGRP00000025798.1"/>
    </source>
</evidence>
<dbReference type="Proteomes" id="UP000472262">
    <property type="component" value="Unassembled WGS sequence"/>
</dbReference>
<dbReference type="GO" id="GO:0030136">
    <property type="term" value="C:clathrin-coated vesicle"/>
    <property type="evidence" value="ECO:0007669"/>
    <property type="project" value="TreeGrafter"/>
</dbReference>
<dbReference type="Pfam" id="PF01608">
    <property type="entry name" value="I_LWEQ"/>
    <property type="match status" value="1"/>
</dbReference>
<dbReference type="GO" id="GO:0030659">
    <property type="term" value="C:cytoplasmic vesicle membrane"/>
    <property type="evidence" value="ECO:0007669"/>
    <property type="project" value="UniProtKB-SubCell"/>
</dbReference>
<keyword evidence="8" id="KW-1185">Reference proteome</keyword>
<dbReference type="GO" id="GO:0030864">
    <property type="term" value="C:cortical actin cytoskeleton"/>
    <property type="evidence" value="ECO:0007669"/>
    <property type="project" value="TreeGrafter"/>
</dbReference>
<dbReference type="InterPro" id="IPR008942">
    <property type="entry name" value="ENTH_VHS"/>
</dbReference>
<dbReference type="SUPFAM" id="SSF109885">
    <property type="entry name" value="I/LWEQ domain"/>
    <property type="match status" value="1"/>
</dbReference>
<dbReference type="GO" id="GO:0043325">
    <property type="term" value="F:phosphatidylinositol-3,4-bisphosphate binding"/>
    <property type="evidence" value="ECO:0007669"/>
    <property type="project" value="TreeGrafter"/>
</dbReference>
<dbReference type="PROSITE" id="PS50945">
    <property type="entry name" value="I_LWEQ"/>
    <property type="match status" value="1"/>
</dbReference>
<dbReference type="GO" id="GO:0048268">
    <property type="term" value="P:clathrin coat assembly"/>
    <property type="evidence" value="ECO:0007669"/>
    <property type="project" value="TreeGrafter"/>
</dbReference>
<proteinExistence type="inferred from homology"/>
<sequence length="804" mass="90333">MDSALSTMKVVVFPQRPAQISSRHDEADIVLFWKTKQSMSINKAINTQEIAVKEKHARNILFFKGAHTFWLAVNRLPLSSNAVLCWKFCHVFHKLLRDGHPNVSTYSRIISYTSNSTSLSLSLNLLVNLPLLLSQNPRFPGNLQMSNSQLDEAGENDVNNFFQLTVEMFDYLECELNLFLGVFSSLDMSRSVSVTAAGQCRLAPLIQVILDSSHLYDYTVKLLFKLHSCLPADTLQGHRDRFQEQFKKLKSLFYRSSNLQYFKRLIQIPQLPENPPNFLRASALSEHISPVVVIPVESSSPESEHVAETEDLSTVDSKFDDLFGTSAATDPFNFNSQNGMRKDEKDRLIEQLTAELQALKEELESFRLESGRLCQALRGRVNELEAELAEQTHLKQQALGESEFLRVELDDLRRVKEDTEKEQRSLSEIERKAQANEQRYTKLKEKYTELVQSHADLLRKNAEVTRQMTVARAAQDEVENVKKEMQDRVKAAQDTASQEVGHTHTHTHSLLCMLYKYEKEIDVVCCFVFSEQKLRPRGLELQQGELGDLVEQEMAATSAAVESAAARIEEMLNKSRAVDTGIKMEVNERILASCTDLMQAIKVLVLSSKDLQKDIVESGRGAASMKEFYAKNSRWTEGLISASKAVGWGATMLVDAADQMVQGKGKFEELMVCSHEIAASTAQLVAASKVKADKDSPNLSRLQQASKGVTQATAGVVASTKSGKSQIEDTETMDFSAMTLTQIKRQEMDAQVLVLELETRLQKERERLGELRKKHYQLAGVAEGWGGEEEVSSSPPVIMVCFTV</sequence>
<dbReference type="GO" id="GO:0006897">
    <property type="term" value="P:endocytosis"/>
    <property type="evidence" value="ECO:0007669"/>
    <property type="project" value="UniProtKB-KW"/>
</dbReference>
<comment type="similarity">
    <text evidence="2">Belongs to the SLA2 family.</text>
</comment>
<keyword evidence="4" id="KW-0009">Actin-binding</keyword>
<dbReference type="InterPro" id="IPR030224">
    <property type="entry name" value="Sla2_fam"/>
</dbReference>
<dbReference type="GO" id="GO:0051130">
    <property type="term" value="P:positive regulation of cellular component organization"/>
    <property type="evidence" value="ECO:0007669"/>
    <property type="project" value="UniProtKB-ARBA"/>
</dbReference>
<evidence type="ECO:0000313" key="8">
    <source>
        <dbReference type="Proteomes" id="UP000472262"/>
    </source>
</evidence>
<keyword evidence="5" id="KW-0175">Coiled coil</keyword>
<feature type="domain" description="I/LWEQ" evidence="6">
    <location>
        <begin position="538"/>
        <end position="779"/>
    </location>
</feature>
<dbReference type="GO" id="GO:0035615">
    <property type="term" value="F:clathrin adaptor activity"/>
    <property type="evidence" value="ECO:0007669"/>
    <property type="project" value="TreeGrafter"/>
</dbReference>
<dbReference type="Gene3D" id="1.20.5.1700">
    <property type="match status" value="1"/>
</dbReference>
<evidence type="ECO:0000256" key="2">
    <source>
        <dbReference type="ARBA" id="ARBA00010135"/>
    </source>
</evidence>
<dbReference type="Pfam" id="PF07651">
    <property type="entry name" value="ANTH"/>
    <property type="match status" value="1"/>
</dbReference>
<dbReference type="GO" id="GO:0007015">
    <property type="term" value="P:actin filament organization"/>
    <property type="evidence" value="ECO:0007669"/>
    <property type="project" value="TreeGrafter"/>
</dbReference>
<reference evidence="7" key="2">
    <citation type="submission" date="2025-09" db="UniProtKB">
        <authorList>
            <consortium name="Ensembl"/>
        </authorList>
    </citation>
    <scope>IDENTIFICATION</scope>
</reference>